<dbReference type="RefSeq" id="WP_099646903.1">
    <property type="nucleotide sequence ID" value="NZ_KZ319294.1"/>
</dbReference>
<organism evidence="3 4">
    <name type="scientific">Leeuwenhoekiella nanhaiensis</name>
    <dbReference type="NCBI Taxonomy" id="1655491"/>
    <lineage>
        <taxon>Bacteria</taxon>
        <taxon>Pseudomonadati</taxon>
        <taxon>Bacteroidota</taxon>
        <taxon>Flavobacteriia</taxon>
        <taxon>Flavobacteriales</taxon>
        <taxon>Flavobacteriaceae</taxon>
        <taxon>Leeuwenhoekiella</taxon>
    </lineage>
</organism>
<feature type="signal peptide" evidence="1">
    <location>
        <begin position="1"/>
        <end position="22"/>
    </location>
</feature>
<protein>
    <recommendedName>
        <fullName evidence="2">DUF5013 domain-containing protein</fullName>
    </recommendedName>
</protein>
<name>A0A2G1VPC4_9FLAO</name>
<feature type="chain" id="PRO_5013914831" description="DUF5013 domain-containing protein" evidence="1">
    <location>
        <begin position="23"/>
        <end position="407"/>
    </location>
</feature>
<dbReference type="InterPro" id="IPR032181">
    <property type="entry name" value="DUF5013"/>
</dbReference>
<dbReference type="OrthoDB" id="9794261at2"/>
<gene>
    <name evidence="3" type="ORF">CJ305_13960</name>
</gene>
<dbReference type="Pfam" id="PF16405">
    <property type="entry name" value="DUF5013"/>
    <property type="match status" value="1"/>
</dbReference>
<dbReference type="AlphaFoldDB" id="A0A2G1VPC4"/>
<sequence>MKKITRTTFKICTILFGLLFLAACDSDDSLAIMPQDETVAQLKTFSIKPGENRVKIEGTVPGGSNIQEVMIYWNDGANSLRIPVIPGNEDQYFSEYINNLEERVYNFQMQTADGSGSGSPIVKGASEVYGANYRKNLLNRPVGSSNLAQSKLDIQFDGMDFSTGPIGIELNYENTAGEMQNVFFPISQDRVIIDDFKRNTSYRYRTVFVPSPLAVDTFYVNYNTVTPVVEFPVLKNAAVPFIATSVSGRWGVLADWTTTEPVLIHPGGHGGWDQWNGNIFNMESGWGASAINNGKIYQSVEAPAGNYALEISVRDSNHSETDEGGSYFVVSKGFELPDVSDVTTAPEVLVFERIHTTAYVANMPEIYRLEFSLDEITDITIGQITTQWGQTPGRFCNIFSFELIPAD</sequence>
<proteinExistence type="predicted"/>
<evidence type="ECO:0000313" key="3">
    <source>
        <dbReference type="EMBL" id="PHQ28611.1"/>
    </source>
</evidence>
<keyword evidence="1" id="KW-0732">Signal</keyword>
<accession>A0A2G1VPC4</accession>
<evidence type="ECO:0000313" key="4">
    <source>
        <dbReference type="Proteomes" id="UP000229433"/>
    </source>
</evidence>
<comment type="caution">
    <text evidence="3">The sequence shown here is derived from an EMBL/GenBank/DDBJ whole genome shotgun (WGS) entry which is preliminary data.</text>
</comment>
<dbReference type="Proteomes" id="UP000229433">
    <property type="component" value="Unassembled WGS sequence"/>
</dbReference>
<evidence type="ECO:0000259" key="2">
    <source>
        <dbReference type="Pfam" id="PF16405"/>
    </source>
</evidence>
<evidence type="ECO:0000256" key="1">
    <source>
        <dbReference type="SAM" id="SignalP"/>
    </source>
</evidence>
<dbReference type="PROSITE" id="PS51257">
    <property type="entry name" value="PROKAR_LIPOPROTEIN"/>
    <property type="match status" value="1"/>
</dbReference>
<keyword evidence="4" id="KW-1185">Reference proteome</keyword>
<feature type="domain" description="DUF5013" evidence="2">
    <location>
        <begin position="235"/>
        <end position="382"/>
    </location>
</feature>
<dbReference type="Pfam" id="PF16389">
    <property type="entry name" value="DUF4998"/>
    <property type="match status" value="1"/>
</dbReference>
<dbReference type="EMBL" id="NQXA01000012">
    <property type="protein sequence ID" value="PHQ28611.1"/>
    <property type="molecule type" value="Genomic_DNA"/>
</dbReference>
<reference evidence="3 4" key="1">
    <citation type="submission" date="2017-08" db="EMBL/GenBank/DDBJ databases">
        <title>The whole genome shortgun sequences of strain Leeuwenhoekiella nanhaiensis G18 from the South China Sea.</title>
        <authorList>
            <person name="Liu Q."/>
        </authorList>
    </citation>
    <scope>NUCLEOTIDE SEQUENCE [LARGE SCALE GENOMIC DNA]</scope>
    <source>
        <strain evidence="3 4">G18</strain>
    </source>
</reference>